<proteinExistence type="predicted"/>
<protein>
    <submittedName>
        <fullName evidence="4">Uncharacterized protein</fullName>
    </submittedName>
</protein>
<dbReference type="PANTHER" id="PTHR40763:SF4">
    <property type="entry name" value="DUF1707 DOMAIN-CONTAINING PROTEIN"/>
    <property type="match status" value="1"/>
</dbReference>
<feature type="region of interest" description="Disordered" evidence="1">
    <location>
        <begin position="1"/>
        <end position="20"/>
    </location>
</feature>
<dbReference type="EMBL" id="CP009247">
    <property type="protein sequence ID" value="APT89352.1"/>
    <property type="molecule type" value="Genomic_DNA"/>
</dbReference>
<evidence type="ECO:0000313" key="5">
    <source>
        <dbReference type="Proteomes" id="UP000185434"/>
    </source>
</evidence>
<evidence type="ECO:0000313" key="4">
    <source>
        <dbReference type="EMBL" id="APT89352.1"/>
    </source>
</evidence>
<dbReference type="KEGG" id="cfk:CFRA_08925"/>
<name>A0A1L7CU25_9CORY</name>
<gene>
    <name evidence="4" type="ORF">CFRA_08925</name>
</gene>
<organism evidence="4 5">
    <name type="scientific">Corynebacterium frankenforstense DSM 45800</name>
    <dbReference type="NCBI Taxonomy" id="1437875"/>
    <lineage>
        <taxon>Bacteria</taxon>
        <taxon>Bacillati</taxon>
        <taxon>Actinomycetota</taxon>
        <taxon>Actinomycetes</taxon>
        <taxon>Mycobacteriales</taxon>
        <taxon>Corynebacteriaceae</taxon>
        <taxon>Corynebacterium</taxon>
    </lineage>
</organism>
<dbReference type="STRING" id="1437875.CFRA_08925"/>
<dbReference type="InterPro" id="IPR024425">
    <property type="entry name" value="LiaF-like_C"/>
</dbReference>
<feature type="domain" description="Cell wall-active antibiotics response LiaF-like C-terminal" evidence="3">
    <location>
        <begin position="117"/>
        <end position="182"/>
    </location>
</feature>
<dbReference type="Pfam" id="PF09922">
    <property type="entry name" value="LiaF-like_C"/>
    <property type="match status" value="1"/>
</dbReference>
<evidence type="ECO:0000259" key="3">
    <source>
        <dbReference type="Pfam" id="PF09922"/>
    </source>
</evidence>
<reference evidence="4 5" key="1">
    <citation type="submission" date="2014-08" db="EMBL/GenBank/DDBJ databases">
        <title>Complete genome sequence of Corynebacterium frankenforstense ST18(T) (=DSM 45800(T)), isolated from raw cow milk.</title>
        <authorList>
            <person name="Ruckert C."/>
            <person name="Albersmeier A."/>
            <person name="Winkler A."/>
            <person name="Lipski A."/>
            <person name="Kalinowski J."/>
        </authorList>
    </citation>
    <scope>NUCLEOTIDE SEQUENCE [LARGE SCALE GENOMIC DNA]</scope>
    <source>
        <strain evidence="4 5">ST18</strain>
    </source>
</reference>
<keyword evidence="5" id="KW-1185">Reference proteome</keyword>
<dbReference type="InterPro" id="IPR012551">
    <property type="entry name" value="DUF1707_SHOCT-like"/>
</dbReference>
<evidence type="ECO:0000256" key="1">
    <source>
        <dbReference type="SAM" id="MobiDB-lite"/>
    </source>
</evidence>
<dbReference type="PANTHER" id="PTHR40763">
    <property type="entry name" value="MEMBRANE PROTEIN-RELATED"/>
    <property type="match status" value="1"/>
</dbReference>
<evidence type="ECO:0000259" key="2">
    <source>
        <dbReference type="Pfam" id="PF08044"/>
    </source>
</evidence>
<accession>A0A1L7CU25</accession>
<dbReference type="Proteomes" id="UP000185434">
    <property type="component" value="Chromosome"/>
</dbReference>
<dbReference type="AlphaFoldDB" id="A0A1L7CU25"/>
<feature type="domain" description="DUF1707" evidence="2">
    <location>
        <begin position="11"/>
        <end position="60"/>
    </location>
</feature>
<dbReference type="Pfam" id="PF08044">
    <property type="entry name" value="DUF1707"/>
    <property type="match status" value="1"/>
</dbReference>
<sequence>MSMTDETPRRRATDAERQRTSDLLAEAMGRGQLTIAEFEERSAAAFNARFADELGGLLDDVAPDEPVARAPREEPDRVRDAVALARGQVGHSMQNASGFSMGILGGTEMKRWTCGEDHLSLAILGGTELDLSDARLESHETTITAIAICGGVDVYVPEGVRVVCDGAGVLGGFEVTTDRRVQVHQWELPDDAPVVRVTGLALMGGVEVKIVPAGGRP</sequence>